<feature type="transmembrane region" description="Helical" evidence="10">
    <location>
        <begin position="546"/>
        <end position="567"/>
    </location>
</feature>
<evidence type="ECO:0000256" key="5">
    <source>
        <dbReference type="ARBA" id="ARBA00022692"/>
    </source>
</evidence>
<organism evidence="14 15">
    <name type="scientific">Dendrobium catenatum</name>
    <dbReference type="NCBI Taxonomy" id="906689"/>
    <lineage>
        <taxon>Eukaryota</taxon>
        <taxon>Viridiplantae</taxon>
        <taxon>Streptophyta</taxon>
        <taxon>Embryophyta</taxon>
        <taxon>Tracheophyta</taxon>
        <taxon>Spermatophyta</taxon>
        <taxon>Magnoliopsida</taxon>
        <taxon>Liliopsida</taxon>
        <taxon>Asparagales</taxon>
        <taxon>Orchidaceae</taxon>
        <taxon>Epidendroideae</taxon>
        <taxon>Malaxideae</taxon>
        <taxon>Dendrobiinae</taxon>
        <taxon>Dendrobium</taxon>
    </lineage>
</organism>
<dbReference type="InterPro" id="IPR003855">
    <property type="entry name" value="K+_transporter"/>
</dbReference>
<dbReference type="PANTHER" id="PTHR30540:SF109">
    <property type="entry name" value="POTASSIUM TRANSPORTER"/>
    <property type="match status" value="1"/>
</dbReference>
<feature type="transmembrane region" description="Helical" evidence="10">
    <location>
        <begin position="131"/>
        <end position="154"/>
    </location>
</feature>
<feature type="transmembrane region" description="Helical" evidence="10">
    <location>
        <begin position="573"/>
        <end position="593"/>
    </location>
</feature>
<dbReference type="AlphaFoldDB" id="A0A2I0VS59"/>
<name>A0A2I0VS59_9ASPA</name>
<evidence type="ECO:0000313" key="14">
    <source>
        <dbReference type="EMBL" id="PKU66232.1"/>
    </source>
</evidence>
<evidence type="ECO:0000256" key="7">
    <source>
        <dbReference type="ARBA" id="ARBA00022989"/>
    </source>
</evidence>
<comment type="similarity">
    <text evidence="2 10">Belongs to the HAK/KUP transporter (TC 2.A.72.3) family.</text>
</comment>
<evidence type="ECO:0000259" key="12">
    <source>
        <dbReference type="Pfam" id="PF02705"/>
    </source>
</evidence>
<keyword evidence="7 10" id="KW-1133">Transmembrane helix</keyword>
<keyword evidence="6 10" id="KW-0630">Potassium</keyword>
<evidence type="ECO:0000256" key="2">
    <source>
        <dbReference type="ARBA" id="ARBA00008440"/>
    </source>
</evidence>
<proteinExistence type="inferred from homology"/>
<feature type="transmembrane region" description="Helical" evidence="10">
    <location>
        <begin position="487"/>
        <end position="507"/>
    </location>
</feature>
<feature type="transmembrane region" description="Helical" evidence="10">
    <location>
        <begin position="318"/>
        <end position="338"/>
    </location>
</feature>
<gene>
    <name evidence="14" type="primary">POT5</name>
    <name evidence="14" type="ORF">MA16_Dca014082</name>
</gene>
<keyword evidence="9 10" id="KW-0472">Membrane</keyword>
<feature type="transmembrane region" description="Helical" evidence="10">
    <location>
        <begin position="519"/>
        <end position="539"/>
    </location>
</feature>
<dbReference type="GO" id="GO:0015079">
    <property type="term" value="F:potassium ion transmembrane transporter activity"/>
    <property type="evidence" value="ECO:0007669"/>
    <property type="project" value="UniProtKB-UniRule"/>
</dbReference>
<protein>
    <recommendedName>
        <fullName evidence="10">Potassium transporter</fullName>
    </recommendedName>
</protein>
<comment type="subcellular location">
    <subcellularLocation>
        <location evidence="1 10">Membrane</location>
        <topology evidence="1 10">Multi-pass membrane protein</topology>
    </subcellularLocation>
</comment>
<evidence type="ECO:0000256" key="9">
    <source>
        <dbReference type="ARBA" id="ARBA00023136"/>
    </source>
</evidence>
<feature type="transmembrane region" description="Helical" evidence="10">
    <location>
        <begin position="395"/>
        <end position="415"/>
    </location>
</feature>
<feature type="domain" description="K+ potassium transporter C-terminal" evidence="13">
    <location>
        <begin position="624"/>
        <end position="800"/>
    </location>
</feature>
<dbReference type="NCBIfam" id="TIGR00794">
    <property type="entry name" value="kup"/>
    <property type="match status" value="1"/>
</dbReference>
<evidence type="ECO:0000256" key="6">
    <source>
        <dbReference type="ARBA" id="ARBA00022958"/>
    </source>
</evidence>
<evidence type="ECO:0000256" key="10">
    <source>
        <dbReference type="RuleBase" id="RU321113"/>
    </source>
</evidence>
<dbReference type="GO" id="GO:0016020">
    <property type="term" value="C:membrane"/>
    <property type="evidence" value="ECO:0007669"/>
    <property type="project" value="UniProtKB-SubCell"/>
</dbReference>
<evidence type="ECO:0000256" key="4">
    <source>
        <dbReference type="ARBA" id="ARBA00022538"/>
    </source>
</evidence>
<comment type="caution">
    <text evidence="10">Lacks conserved residue(s) required for the propagation of feature annotation.</text>
</comment>
<feature type="domain" description="K+ potassium transporter integral membrane" evidence="12">
    <location>
        <begin position="140"/>
        <end position="609"/>
    </location>
</feature>
<keyword evidence="15" id="KW-1185">Reference proteome</keyword>
<feature type="transmembrane region" description="Helical" evidence="10">
    <location>
        <begin position="435"/>
        <end position="462"/>
    </location>
</feature>
<dbReference type="Pfam" id="PF02705">
    <property type="entry name" value="K_trans"/>
    <property type="match status" value="1"/>
</dbReference>
<evidence type="ECO:0000256" key="11">
    <source>
        <dbReference type="SAM" id="MobiDB-lite"/>
    </source>
</evidence>
<dbReference type="EMBL" id="KZ503289">
    <property type="protein sequence ID" value="PKU66232.1"/>
    <property type="molecule type" value="Genomic_DNA"/>
</dbReference>
<evidence type="ECO:0000259" key="13">
    <source>
        <dbReference type="Pfam" id="PF22776"/>
    </source>
</evidence>
<evidence type="ECO:0000313" key="15">
    <source>
        <dbReference type="Proteomes" id="UP000233837"/>
    </source>
</evidence>
<dbReference type="InterPro" id="IPR053952">
    <property type="entry name" value="K_trans_C"/>
</dbReference>
<keyword evidence="8 10" id="KW-0406">Ion transport</keyword>
<dbReference type="Proteomes" id="UP000233837">
    <property type="component" value="Unassembled WGS sequence"/>
</dbReference>
<feature type="transmembrane region" description="Helical" evidence="10">
    <location>
        <begin position="174"/>
        <end position="200"/>
    </location>
</feature>
<comment type="function">
    <text evidence="10">Potassium transporter.</text>
</comment>
<feature type="region of interest" description="Disordered" evidence="11">
    <location>
        <begin position="1"/>
        <end position="50"/>
    </location>
</feature>
<feature type="compositionally biased region" description="Basic and acidic residues" evidence="11">
    <location>
        <begin position="87"/>
        <end position="105"/>
    </location>
</feature>
<keyword evidence="3" id="KW-0813">Transport</keyword>
<feature type="region of interest" description="Disordered" evidence="11">
    <location>
        <begin position="85"/>
        <end position="109"/>
    </location>
</feature>
<dbReference type="InterPro" id="IPR053951">
    <property type="entry name" value="K_trans_N"/>
</dbReference>
<dbReference type="PANTHER" id="PTHR30540">
    <property type="entry name" value="OSMOTIC STRESS POTASSIUM TRANSPORTER"/>
    <property type="match status" value="1"/>
</dbReference>
<evidence type="ECO:0000256" key="3">
    <source>
        <dbReference type="ARBA" id="ARBA00022448"/>
    </source>
</evidence>
<accession>A0A2I0VS59</accession>
<keyword evidence="4 10" id="KW-0633">Potassium transport</keyword>
<evidence type="ECO:0000256" key="8">
    <source>
        <dbReference type="ARBA" id="ARBA00023065"/>
    </source>
</evidence>
<dbReference type="Pfam" id="PF22776">
    <property type="entry name" value="K_trans_C"/>
    <property type="match status" value="1"/>
</dbReference>
<evidence type="ECO:0000256" key="1">
    <source>
        <dbReference type="ARBA" id="ARBA00004141"/>
    </source>
</evidence>
<feature type="transmembrane region" description="Helical" evidence="10">
    <location>
        <begin position="363"/>
        <end position="383"/>
    </location>
</feature>
<reference evidence="14 15" key="2">
    <citation type="journal article" date="2017" name="Nature">
        <title>The Apostasia genome and the evolution of orchids.</title>
        <authorList>
            <person name="Zhang G.Q."/>
            <person name="Liu K.W."/>
            <person name="Li Z."/>
            <person name="Lohaus R."/>
            <person name="Hsiao Y.Y."/>
            <person name="Niu S.C."/>
            <person name="Wang J.Y."/>
            <person name="Lin Y.C."/>
            <person name="Xu Q."/>
            <person name="Chen L.J."/>
            <person name="Yoshida K."/>
            <person name="Fujiwara S."/>
            <person name="Wang Z.W."/>
            <person name="Zhang Y.Q."/>
            <person name="Mitsuda N."/>
            <person name="Wang M."/>
            <person name="Liu G.H."/>
            <person name="Pecoraro L."/>
            <person name="Huang H.X."/>
            <person name="Xiao X.J."/>
            <person name="Lin M."/>
            <person name="Wu X.Y."/>
            <person name="Wu W.L."/>
            <person name="Chen Y.Y."/>
            <person name="Chang S.B."/>
            <person name="Sakamoto S."/>
            <person name="Ohme-Takagi M."/>
            <person name="Yagi M."/>
            <person name="Zeng S.J."/>
            <person name="Shen C.Y."/>
            <person name="Yeh C.M."/>
            <person name="Luo Y.B."/>
            <person name="Tsai W.C."/>
            <person name="Van de Peer Y."/>
            <person name="Liu Z.J."/>
        </authorList>
    </citation>
    <scope>NUCLEOTIDE SEQUENCE [LARGE SCALE GENOMIC DNA]</scope>
    <source>
        <tissue evidence="14">The whole plant</tissue>
    </source>
</reference>
<keyword evidence="5 10" id="KW-0812">Transmembrane</keyword>
<reference evidence="14 15" key="1">
    <citation type="journal article" date="2016" name="Sci. Rep.">
        <title>The Dendrobium catenatum Lindl. genome sequence provides insights into polysaccharide synthase, floral development and adaptive evolution.</title>
        <authorList>
            <person name="Zhang G.Q."/>
            <person name="Xu Q."/>
            <person name="Bian C."/>
            <person name="Tsai W.C."/>
            <person name="Yeh C.M."/>
            <person name="Liu K.W."/>
            <person name="Yoshida K."/>
            <person name="Zhang L.S."/>
            <person name="Chang S.B."/>
            <person name="Chen F."/>
            <person name="Shi Y."/>
            <person name="Su Y.Y."/>
            <person name="Zhang Y.Q."/>
            <person name="Chen L.J."/>
            <person name="Yin Y."/>
            <person name="Lin M."/>
            <person name="Huang H."/>
            <person name="Deng H."/>
            <person name="Wang Z.W."/>
            <person name="Zhu S.L."/>
            <person name="Zhao X."/>
            <person name="Deng C."/>
            <person name="Niu S.C."/>
            <person name="Huang J."/>
            <person name="Wang M."/>
            <person name="Liu G.H."/>
            <person name="Yang H.J."/>
            <person name="Xiao X.J."/>
            <person name="Hsiao Y.Y."/>
            <person name="Wu W.L."/>
            <person name="Chen Y.Y."/>
            <person name="Mitsuda N."/>
            <person name="Ohme-Takagi M."/>
            <person name="Luo Y.B."/>
            <person name="Van de Peer Y."/>
            <person name="Liu Z.J."/>
        </authorList>
    </citation>
    <scope>NUCLEOTIDE SEQUENCE [LARGE SCALE GENOMIC DNA]</scope>
    <source>
        <tissue evidence="14">The whole plant</tissue>
    </source>
</reference>
<sequence>MKHVNEESANLEDNPISSQNDEHSLADFDGNGKVSIHKDKNSSPTSGVMDASSIKNKMNLAKEVKSLVYFTMGDDVVLNIETLGSEPMEKNGEPLEEVHEEENQKKKQFHSLDSLDKEANKISSLHSASKVVSIATVLQLAFQSIGVVYGDIGTSPLYVFSSTFSNRVPSKNDVVGALSLIIYTLTLFPLIKYVFIVLLANDNGDGGTFALYSLICRNSKVSAIPNERQEEMELSAYKLKIPNKNLKRAQRIKEALESSYCAKTGLLSMALLVLSAVDGVRKFDTGMSKDVVAMISIFILVMLFSIQRFGTDKVGYTFAPSILVWFMLIGSIGIFNILRHDSTVLKAFNPIYIISYFKRDPKAAWISLGGVVLCMTGTEAMFADLGHFSVRSIQIAFSGIVYPCLICAYVGQAAYLSIFPENITDAFYKSIPESVYWPMFVAAVMASIIASQAMISATFAIIKQSMALGCFPRVRIIHTSHKHEGQVYIPEINFLLMLACVLVTASFKETTNIGNAYGIAVVGVMLVTSSLLVLIMLMVWQTSLPLVALFVLSFGSFELVYFSSVLYKFTSGGYLPLTFASVLYFVMYVWNYVQTKRHNFEVEQKVSTEYLNSLGSNLGISRVPGLGLLYTELTHGIPAIFPHFLTNLPAIHSVLVFVSVKYLPVNTVPAEERFLLQRVGPKDYKMYRCIARYGYRDRRIGNEEFELLLMENLKNFIRNESWEEGDSSVEGEEIRFLEKSREAGVVYLLGHSEVRASENSSLLKRVIVNYVYDFLRRNCRQGFVDLQIPNKNLLQVGMNYSV</sequence>
<feature type="transmembrane region" description="Helical" evidence="10">
    <location>
        <begin position="289"/>
        <end position="306"/>
    </location>
</feature>